<dbReference type="RefSeq" id="WP_255843691.1">
    <property type="nucleotide sequence ID" value="NZ_CP094358.1"/>
</dbReference>
<protein>
    <submittedName>
        <fullName evidence="4">RHS repeat-associated core domain-containing protein</fullName>
    </submittedName>
</protein>
<keyword evidence="5" id="KW-1185">Reference proteome</keyword>
<accession>A0A9E7D3I5</accession>
<feature type="compositionally biased region" description="Low complexity" evidence="1">
    <location>
        <begin position="1208"/>
        <end position="1220"/>
    </location>
</feature>
<organism evidence="4 5">
    <name type="scientific">Abyssalbus ytuae</name>
    <dbReference type="NCBI Taxonomy" id="2926907"/>
    <lineage>
        <taxon>Bacteria</taxon>
        <taxon>Pseudomonadati</taxon>
        <taxon>Bacteroidota</taxon>
        <taxon>Flavobacteriia</taxon>
        <taxon>Flavobacteriales</taxon>
        <taxon>Flavobacteriaceae</taxon>
        <taxon>Abyssalbus</taxon>
    </lineage>
</organism>
<proteinExistence type="predicted"/>
<dbReference type="Pfam" id="PF20041">
    <property type="entry name" value="DUF6443"/>
    <property type="match status" value="1"/>
</dbReference>
<dbReference type="PANTHER" id="PTHR32305:SF15">
    <property type="entry name" value="PROTEIN RHSA-RELATED"/>
    <property type="match status" value="1"/>
</dbReference>
<dbReference type="EMBL" id="CP094358">
    <property type="protein sequence ID" value="UOB17889.1"/>
    <property type="molecule type" value="Genomic_DNA"/>
</dbReference>
<gene>
    <name evidence="4" type="ORF">MQE35_01000</name>
</gene>
<dbReference type="InterPro" id="IPR022385">
    <property type="entry name" value="Rhs_assc_core"/>
</dbReference>
<name>A0A9E7D3I5_9FLAO</name>
<evidence type="ECO:0000256" key="2">
    <source>
        <dbReference type="SAM" id="SignalP"/>
    </source>
</evidence>
<keyword evidence="2" id="KW-0732">Signal</keyword>
<feature type="region of interest" description="Disordered" evidence="1">
    <location>
        <begin position="1198"/>
        <end position="1225"/>
    </location>
</feature>
<evidence type="ECO:0000313" key="5">
    <source>
        <dbReference type="Proteomes" id="UP000831290"/>
    </source>
</evidence>
<feature type="compositionally biased region" description="Polar residues" evidence="1">
    <location>
        <begin position="1198"/>
        <end position="1207"/>
    </location>
</feature>
<dbReference type="Gene3D" id="2.180.10.10">
    <property type="entry name" value="RHS repeat-associated core"/>
    <property type="match status" value="2"/>
</dbReference>
<dbReference type="NCBIfam" id="TIGR03696">
    <property type="entry name" value="Rhs_assc_core"/>
    <property type="match status" value="1"/>
</dbReference>
<dbReference type="InterPro" id="IPR050708">
    <property type="entry name" value="T6SS_VgrG/RHS"/>
</dbReference>
<feature type="chain" id="PRO_5039327730" evidence="2">
    <location>
        <begin position="23"/>
        <end position="1364"/>
    </location>
</feature>
<sequence length="1364" mass="151521">MKKILVILALVFPLMVIGQTQTENYIKTTHYQTEEQNENTTLENDEKIESITYYDGLGRPKQNIAIRAGGNNQDIITPIVYDEFGRQAKEYLPYSNVSQQNSSQHYRDNNSLINNLNNYYTSKHSEDIEVNNENPYSEKVFEPSPLNRVEKQGAPGFAWKANLDNNLDHTIKYKYNLNTPEDEVKKFEVVFTNGVASLNLNEDYQTNSLYKNIIKNENWKQSDGNNNTVHEFKNDLGRVILKRSFNENEPHDVYYVYDNYGNLIYVIPPLASDNVFELITKPRPYVYNQSISIYDLLINDDGNPVSGGGSVRITIENSELNIIFGGGFTQATIDVTKTYPINAIHPIPDMNLGYLDVNEQSNRYTVYIENNQIKFIDNNPGTSGFSGFNHTFIKPLDSSLFSSVITDELELNEAILENLCYQYKYDKRNRLIEKKIPGKEKEYIVYNKLDQPVLTQDANLRKNHQWFFSKYDAFGRVVYTGVYTHTGEATQSEMQTELNAHYAGENPPKQFEEKLGSEGSYHYYSNVTFPTANLELLTVNYYDNHTFNKVGLTLPTGSIYEQAIATNVKGLATGAKVRVLGTNNWITTITVYDKKGRAIYVAGKNDYLGTTDIVQTKYDFTGKILKTRTRHQKGSEGEIVTLDVFTYDQAGRLKTQVQCIGDDCNDVATKANLTFNATVSTTQNHVAFNSITLSPGFHVVATSNLSFSAKIEPGGELITENTYDELGQLVQKKVGGSNGAGGLQTIDYSYNIRGWLKQINNPASLGTDLFGFAINYNVPTESLGATALYNGNISETIWKTANDNVKRAYGYQYDALNRITIATGNSNASYYNLGSTTNPVEYDKNGNITKLFRKGHTNEAATSFGTMDILDYGYDNGNKLVKVTDTGNTSYGFKDGANTNDDFEYDANGNLKIDRNKGITNIAYNHLNLPVQVDINNNTDNGTISYIYDAAGMKLRKIAVDNNTSITTTTDYAGNYIYKNGSLKMFFHPEGYFDVTGTPPSGELEGAYVYQYKDHLGNIRLSYSDSDNNGIISANAEIIEENNYYPFGLKHKGYNNNVSANANSVASKFKFGGKELSEELGLNTYDFGARNYDPAIGRWMNLDPLAEKMRRHSPYNYAFNNPINFTDPDGMAPWWINNGDGTWTAEAGDSAWSLAQDAGISAEEANKIVESQLGSNYIGEDGQLKSDVEVGDVVTVTNFSDKSNSTPNESSVNISESESSPALSFEKGQEVNMKVTSKTWGEITAGPLGANYNQLSIEYNGEKIESSGVATGAGLGTEFLTKTGGDTVTFHTDMSGGSLLEVFNQTGLTISKSGGAVVSFGTITGYDSAQKMNKLWSVKVRGSGLKGGVSSDRSTAPFKEKNKK</sequence>
<evidence type="ECO:0000313" key="4">
    <source>
        <dbReference type="EMBL" id="UOB17889.1"/>
    </source>
</evidence>
<dbReference type="Proteomes" id="UP000831290">
    <property type="component" value="Chromosome"/>
</dbReference>
<feature type="domain" description="DUF6443" evidence="3">
    <location>
        <begin position="27"/>
        <end position="172"/>
    </location>
</feature>
<dbReference type="KEGG" id="fbm:MQE35_01000"/>
<dbReference type="PANTHER" id="PTHR32305">
    <property type="match status" value="1"/>
</dbReference>
<evidence type="ECO:0000259" key="3">
    <source>
        <dbReference type="Pfam" id="PF20041"/>
    </source>
</evidence>
<dbReference type="InterPro" id="IPR045619">
    <property type="entry name" value="DUF6443"/>
</dbReference>
<reference evidence="4" key="1">
    <citation type="submission" date="2022-03" db="EMBL/GenBank/DDBJ databases">
        <title>Description of Abyssus ytuae gen. nov., sp. nov., a novel member of the family Flavobacteriaceae isolated from the sediment of Mariana Trench.</title>
        <authorList>
            <person name="Zhang J."/>
            <person name="Xu X."/>
        </authorList>
    </citation>
    <scope>NUCLEOTIDE SEQUENCE</scope>
    <source>
        <strain evidence="4">MT3330</strain>
    </source>
</reference>
<feature type="region of interest" description="Disordered" evidence="1">
    <location>
        <begin position="1345"/>
        <end position="1364"/>
    </location>
</feature>
<evidence type="ECO:0000256" key="1">
    <source>
        <dbReference type="SAM" id="MobiDB-lite"/>
    </source>
</evidence>
<feature type="signal peptide" evidence="2">
    <location>
        <begin position="1"/>
        <end position="22"/>
    </location>
</feature>